<name>R7QD03_CHOCR</name>
<evidence type="ECO:0000313" key="3">
    <source>
        <dbReference type="Proteomes" id="UP000012073"/>
    </source>
</evidence>
<dbReference type="AlphaFoldDB" id="R7QD03"/>
<dbReference type="KEGG" id="ccp:CHC_T00004324001"/>
<proteinExistence type="predicted"/>
<evidence type="ECO:0000313" key="2">
    <source>
        <dbReference type="EMBL" id="CDF35944.1"/>
    </source>
</evidence>
<dbReference type="Proteomes" id="UP000012073">
    <property type="component" value="Unassembled WGS sequence"/>
</dbReference>
<dbReference type="RefSeq" id="XP_005715763.1">
    <property type="nucleotide sequence ID" value="XM_005715706.1"/>
</dbReference>
<feature type="region of interest" description="Disordered" evidence="1">
    <location>
        <begin position="1"/>
        <end position="43"/>
    </location>
</feature>
<reference evidence="3" key="1">
    <citation type="journal article" date="2013" name="Proc. Natl. Acad. Sci. U.S.A.">
        <title>Genome structure and metabolic features in the red seaweed Chondrus crispus shed light on evolution of the Archaeplastida.</title>
        <authorList>
            <person name="Collen J."/>
            <person name="Porcel B."/>
            <person name="Carre W."/>
            <person name="Ball S.G."/>
            <person name="Chaparro C."/>
            <person name="Tonon T."/>
            <person name="Barbeyron T."/>
            <person name="Michel G."/>
            <person name="Noel B."/>
            <person name="Valentin K."/>
            <person name="Elias M."/>
            <person name="Artiguenave F."/>
            <person name="Arun A."/>
            <person name="Aury J.M."/>
            <person name="Barbosa-Neto J.F."/>
            <person name="Bothwell J.H."/>
            <person name="Bouget F.Y."/>
            <person name="Brillet L."/>
            <person name="Cabello-Hurtado F."/>
            <person name="Capella-Gutierrez S."/>
            <person name="Charrier B."/>
            <person name="Cladiere L."/>
            <person name="Cock J.M."/>
            <person name="Coelho S.M."/>
            <person name="Colleoni C."/>
            <person name="Czjzek M."/>
            <person name="Da Silva C."/>
            <person name="Delage L."/>
            <person name="Denoeud F."/>
            <person name="Deschamps P."/>
            <person name="Dittami S.M."/>
            <person name="Gabaldon T."/>
            <person name="Gachon C.M."/>
            <person name="Groisillier A."/>
            <person name="Herve C."/>
            <person name="Jabbari K."/>
            <person name="Katinka M."/>
            <person name="Kloareg B."/>
            <person name="Kowalczyk N."/>
            <person name="Labadie K."/>
            <person name="Leblanc C."/>
            <person name="Lopez P.J."/>
            <person name="McLachlan D.H."/>
            <person name="Meslet-Cladiere L."/>
            <person name="Moustafa A."/>
            <person name="Nehr Z."/>
            <person name="Nyvall Collen P."/>
            <person name="Panaud O."/>
            <person name="Partensky F."/>
            <person name="Poulain J."/>
            <person name="Rensing S.A."/>
            <person name="Rousvoal S."/>
            <person name="Samson G."/>
            <person name="Symeonidi A."/>
            <person name="Weissenbach J."/>
            <person name="Zambounis A."/>
            <person name="Wincker P."/>
            <person name="Boyen C."/>
        </authorList>
    </citation>
    <scope>NUCLEOTIDE SEQUENCE [LARGE SCALE GENOMIC DNA]</scope>
    <source>
        <strain evidence="3">cv. Stackhouse</strain>
    </source>
</reference>
<dbReference type="EMBL" id="HG001752">
    <property type="protein sequence ID" value="CDF35944.1"/>
    <property type="molecule type" value="Genomic_DNA"/>
</dbReference>
<dbReference type="Gramene" id="CDF35944">
    <property type="protein sequence ID" value="CDF35944"/>
    <property type="gene ID" value="CHC_T00004324001"/>
</dbReference>
<feature type="compositionally biased region" description="Basic and acidic residues" evidence="1">
    <location>
        <begin position="32"/>
        <end position="43"/>
    </location>
</feature>
<dbReference type="GeneID" id="17323478"/>
<feature type="compositionally biased region" description="Polar residues" evidence="1">
    <location>
        <begin position="7"/>
        <end position="25"/>
    </location>
</feature>
<evidence type="ECO:0000256" key="1">
    <source>
        <dbReference type="SAM" id="MobiDB-lite"/>
    </source>
</evidence>
<keyword evidence="3" id="KW-1185">Reference proteome</keyword>
<organism evidence="2 3">
    <name type="scientific">Chondrus crispus</name>
    <name type="common">Carrageen Irish moss</name>
    <name type="synonym">Polymorpha crispa</name>
    <dbReference type="NCBI Taxonomy" id="2769"/>
    <lineage>
        <taxon>Eukaryota</taxon>
        <taxon>Rhodophyta</taxon>
        <taxon>Florideophyceae</taxon>
        <taxon>Rhodymeniophycidae</taxon>
        <taxon>Gigartinales</taxon>
        <taxon>Gigartinaceae</taxon>
        <taxon>Chondrus</taxon>
    </lineage>
</organism>
<gene>
    <name evidence="2" type="ORF">CHC_T00004324001</name>
</gene>
<protein>
    <submittedName>
        <fullName evidence="2">Uncharacterized protein</fullName>
    </submittedName>
</protein>
<sequence length="43" mass="4718">MHHAVRPSTTLAASSTSVHRNQSGTIFKMGIKRPDLERQCNPG</sequence>
<accession>R7QD03</accession>